<sequence length="133" mass="15329">MPQANNKILVPIWYTILKLADLLIIQYKLAVLVTLFLRYQDASSKEIKNVYLHLLIPIVVYGVINIGRLLYSNLLALLFVEMILNVVFAFMYGSNHLLFLLLSAISTLIVVVKKRVYIKNANQLNTYLQYLEP</sequence>
<feature type="transmembrane region" description="Helical" evidence="1">
    <location>
        <begin position="12"/>
        <end position="37"/>
    </location>
</feature>
<dbReference type="EMBL" id="WHPF01000014">
    <property type="protein sequence ID" value="NNV57285.1"/>
    <property type="molecule type" value="Genomic_DNA"/>
</dbReference>
<accession>A0A8J8FFV4</accession>
<dbReference type="Proteomes" id="UP000598971">
    <property type="component" value="Unassembled WGS sequence"/>
</dbReference>
<evidence type="ECO:0000313" key="2">
    <source>
        <dbReference type="EMBL" id="NNV57285.1"/>
    </source>
</evidence>
<dbReference type="RefSeq" id="WP_171609233.1">
    <property type="nucleotide sequence ID" value="NZ_WHPF01000014.1"/>
</dbReference>
<evidence type="ECO:0000313" key="3">
    <source>
        <dbReference type="Proteomes" id="UP000598971"/>
    </source>
</evidence>
<keyword evidence="3" id="KW-1185">Reference proteome</keyword>
<keyword evidence="1" id="KW-0472">Membrane</keyword>
<feature type="transmembrane region" description="Helical" evidence="1">
    <location>
        <begin position="49"/>
        <end position="71"/>
    </location>
</feature>
<comment type="caution">
    <text evidence="2">The sequence shown here is derived from an EMBL/GenBank/DDBJ whole genome shotgun (WGS) entry which is preliminary data.</text>
</comment>
<reference evidence="2" key="1">
    <citation type="submission" date="2019-10" db="EMBL/GenBank/DDBJ databases">
        <title>Draft genome sequence of Panacibacter sp. KCS-6.</title>
        <authorList>
            <person name="Yim K.J."/>
        </authorList>
    </citation>
    <scope>NUCLEOTIDE SEQUENCE</scope>
    <source>
        <strain evidence="2">KCS-6</strain>
    </source>
</reference>
<keyword evidence="1" id="KW-1133">Transmembrane helix</keyword>
<name>A0A8J8FFV4_9BACT</name>
<proteinExistence type="predicted"/>
<dbReference type="AlphaFoldDB" id="A0A8J8FFV4"/>
<gene>
    <name evidence="2" type="ORF">GD597_17570</name>
</gene>
<protein>
    <submittedName>
        <fullName evidence="2">Uncharacterized protein</fullName>
    </submittedName>
</protein>
<organism evidence="2 3">
    <name type="scientific">Limnovirga soli</name>
    <dbReference type="NCBI Taxonomy" id="2656915"/>
    <lineage>
        <taxon>Bacteria</taxon>
        <taxon>Pseudomonadati</taxon>
        <taxon>Bacteroidota</taxon>
        <taxon>Chitinophagia</taxon>
        <taxon>Chitinophagales</taxon>
        <taxon>Chitinophagaceae</taxon>
        <taxon>Limnovirga</taxon>
    </lineage>
</organism>
<keyword evidence="1" id="KW-0812">Transmembrane</keyword>
<feature type="transmembrane region" description="Helical" evidence="1">
    <location>
        <begin position="83"/>
        <end position="112"/>
    </location>
</feature>
<evidence type="ECO:0000256" key="1">
    <source>
        <dbReference type="SAM" id="Phobius"/>
    </source>
</evidence>